<evidence type="ECO:0008006" key="4">
    <source>
        <dbReference type="Google" id="ProtNLM"/>
    </source>
</evidence>
<dbReference type="EMBL" id="MSFN02000006">
    <property type="protein sequence ID" value="PTU19664.1"/>
    <property type="molecule type" value="Genomic_DNA"/>
</dbReference>
<evidence type="ECO:0000313" key="3">
    <source>
        <dbReference type="Proteomes" id="UP000244073"/>
    </source>
</evidence>
<dbReference type="VEuPathDB" id="FungiDB:P175DRAFT_0483340"/>
<name>A0A2T5LTP7_9EURO</name>
<protein>
    <recommendedName>
        <fullName evidence="4">Velvet domain-containing protein</fullName>
    </recommendedName>
</protein>
<comment type="caution">
    <text evidence="2">The sequence shown here is derived from an EMBL/GenBank/DDBJ whole genome shotgun (WGS) entry which is preliminary data.</text>
</comment>
<dbReference type="RefSeq" id="XP_040751056.1">
    <property type="nucleotide sequence ID" value="XM_040895531.1"/>
</dbReference>
<feature type="region of interest" description="Disordered" evidence="1">
    <location>
        <begin position="69"/>
        <end position="90"/>
    </location>
</feature>
<sequence length="174" mass="18079">MVQGSAVTDGGSSSREYGITFEITPPVAVRPGVPFTLPVVVAVRPVGSTRNSSVQQLVANVSLRDETGTRPLTGLTGTVTSSVRSRSGNTTSGYARFGPLTIGAPGKYKLRVMLGAASYNGVTTREFLESAVIHVHAGAAASQNPTPLQLSKLQSLVPENIDISSADIAAWQQA</sequence>
<dbReference type="OrthoDB" id="4493718at2759"/>
<evidence type="ECO:0000313" key="2">
    <source>
        <dbReference type="EMBL" id="PTU19664.1"/>
    </source>
</evidence>
<accession>A0A2T5LTP7</accession>
<evidence type="ECO:0000256" key="1">
    <source>
        <dbReference type="SAM" id="MobiDB-lite"/>
    </source>
</evidence>
<reference evidence="2 3" key="1">
    <citation type="journal article" date="2018" name="Proc. Natl. Acad. Sci. U.S.A.">
        <title>Linking secondary metabolites to gene clusters through genome sequencing of six diverse Aspergillus species.</title>
        <authorList>
            <person name="Kaerboelling I."/>
            <person name="Vesth T.C."/>
            <person name="Frisvad J.C."/>
            <person name="Nybo J.L."/>
            <person name="Theobald S."/>
            <person name="Kuo A."/>
            <person name="Bowyer P."/>
            <person name="Matsuda Y."/>
            <person name="Mondo S."/>
            <person name="Lyhne E.K."/>
            <person name="Kogle M.E."/>
            <person name="Clum A."/>
            <person name="Lipzen A."/>
            <person name="Salamov A."/>
            <person name="Ngan C.Y."/>
            <person name="Daum C."/>
            <person name="Chiniquy J."/>
            <person name="Barry K."/>
            <person name="LaButti K."/>
            <person name="Haridas S."/>
            <person name="Simmons B.A."/>
            <person name="Magnuson J.K."/>
            <person name="Mortensen U.H."/>
            <person name="Larsen T.O."/>
            <person name="Grigoriev I.V."/>
            <person name="Baker S.E."/>
            <person name="Andersen M.R."/>
        </authorList>
    </citation>
    <scope>NUCLEOTIDE SEQUENCE [LARGE SCALE GENOMIC DNA]</scope>
    <source>
        <strain evidence="2 3">IBT 24754</strain>
    </source>
</reference>
<dbReference type="GeneID" id="63812413"/>
<gene>
    <name evidence="2" type="ORF">P175DRAFT_0483340</name>
</gene>
<dbReference type="Proteomes" id="UP000244073">
    <property type="component" value="Unassembled WGS sequence"/>
</dbReference>
<dbReference type="AlphaFoldDB" id="A0A2T5LTP7"/>
<organism evidence="2 3">
    <name type="scientific">Aspergillus ochraceoroseus IBT 24754</name>
    <dbReference type="NCBI Taxonomy" id="1392256"/>
    <lineage>
        <taxon>Eukaryota</taxon>
        <taxon>Fungi</taxon>
        <taxon>Dikarya</taxon>
        <taxon>Ascomycota</taxon>
        <taxon>Pezizomycotina</taxon>
        <taxon>Eurotiomycetes</taxon>
        <taxon>Eurotiomycetidae</taxon>
        <taxon>Eurotiales</taxon>
        <taxon>Aspergillaceae</taxon>
        <taxon>Aspergillus</taxon>
        <taxon>Aspergillus subgen. Nidulantes</taxon>
    </lineage>
</organism>
<proteinExistence type="predicted"/>